<dbReference type="GO" id="GO:0051117">
    <property type="term" value="F:ATPase binding"/>
    <property type="evidence" value="ECO:0007669"/>
    <property type="project" value="TreeGrafter"/>
</dbReference>
<protein>
    <recommendedName>
        <fullName evidence="2">ATP-dependent Clp protease proteolytic subunit</fullName>
    </recommendedName>
</protein>
<proteinExistence type="inferred from homology"/>
<comment type="similarity">
    <text evidence="1 2">Belongs to the peptidase S14 family.</text>
</comment>
<evidence type="ECO:0000313" key="3">
    <source>
        <dbReference type="EMBL" id="CEM11688.1"/>
    </source>
</evidence>
<dbReference type="CDD" id="cd07017">
    <property type="entry name" value="S14_ClpP_2"/>
    <property type="match status" value="1"/>
</dbReference>
<dbReference type="GO" id="GO:0006515">
    <property type="term" value="P:protein quality control for misfolded or incompletely synthesized proteins"/>
    <property type="evidence" value="ECO:0007669"/>
    <property type="project" value="TreeGrafter"/>
</dbReference>
<reference evidence="3 4" key="1">
    <citation type="submission" date="2014-11" db="EMBL/GenBank/DDBJ databases">
        <authorList>
            <person name="Zhu J."/>
            <person name="Qi W."/>
            <person name="Song R."/>
        </authorList>
    </citation>
    <scope>NUCLEOTIDE SEQUENCE [LARGE SCALE GENOMIC DNA]</scope>
</reference>
<dbReference type="VEuPathDB" id="CryptoDB:Vbra_5801"/>
<dbReference type="AlphaFoldDB" id="A0A0G4FFN9"/>
<keyword evidence="4" id="KW-1185">Reference proteome</keyword>
<dbReference type="Pfam" id="PF00574">
    <property type="entry name" value="CLP_protease"/>
    <property type="match status" value="1"/>
</dbReference>
<dbReference type="PhylomeDB" id="A0A0G4FFN9"/>
<evidence type="ECO:0000256" key="2">
    <source>
        <dbReference type="RuleBase" id="RU003567"/>
    </source>
</evidence>
<dbReference type="EMBL" id="CDMY01000422">
    <property type="protein sequence ID" value="CEM11688.1"/>
    <property type="molecule type" value="Genomic_DNA"/>
</dbReference>
<dbReference type="Proteomes" id="UP000041254">
    <property type="component" value="Unassembled WGS sequence"/>
</dbReference>
<dbReference type="InterPro" id="IPR001907">
    <property type="entry name" value="ClpP"/>
</dbReference>
<dbReference type="GO" id="GO:0009368">
    <property type="term" value="C:endopeptidase Clp complex"/>
    <property type="evidence" value="ECO:0007669"/>
    <property type="project" value="TreeGrafter"/>
</dbReference>
<dbReference type="InParanoid" id="A0A0G4FFN9"/>
<accession>A0A0G4FFN9</accession>
<dbReference type="InterPro" id="IPR023562">
    <property type="entry name" value="ClpP/TepA"/>
</dbReference>
<dbReference type="GO" id="GO:0004252">
    <property type="term" value="F:serine-type endopeptidase activity"/>
    <property type="evidence" value="ECO:0007669"/>
    <property type="project" value="InterPro"/>
</dbReference>
<name>A0A0G4FFN9_VITBC</name>
<dbReference type="NCBIfam" id="NF009204">
    <property type="entry name" value="PRK12552.1"/>
    <property type="match status" value="1"/>
</dbReference>
<evidence type="ECO:0000256" key="1">
    <source>
        <dbReference type="ARBA" id="ARBA00007039"/>
    </source>
</evidence>
<evidence type="ECO:0000313" key="4">
    <source>
        <dbReference type="Proteomes" id="UP000041254"/>
    </source>
</evidence>
<dbReference type="GO" id="GO:0004176">
    <property type="term" value="F:ATP-dependent peptidase activity"/>
    <property type="evidence" value="ECO:0007669"/>
    <property type="project" value="InterPro"/>
</dbReference>
<dbReference type="Gene3D" id="3.90.226.10">
    <property type="entry name" value="2-enoyl-CoA Hydratase, Chain A, domain 1"/>
    <property type="match status" value="1"/>
</dbReference>
<dbReference type="PANTHER" id="PTHR10381:SF6">
    <property type="entry name" value="ATP-DEPENDENT CLP PROTEASE PROTEOLYTIC SUBUNIT-RELATED PROTEIN 3, CHLOROPLASTIC"/>
    <property type="match status" value="1"/>
</dbReference>
<dbReference type="OMA" id="ICDTINY"/>
<organism evidence="3 4">
    <name type="scientific">Vitrella brassicaformis (strain CCMP3155)</name>
    <dbReference type="NCBI Taxonomy" id="1169540"/>
    <lineage>
        <taxon>Eukaryota</taxon>
        <taxon>Sar</taxon>
        <taxon>Alveolata</taxon>
        <taxon>Colpodellida</taxon>
        <taxon>Vitrellaceae</taxon>
        <taxon>Vitrella</taxon>
    </lineage>
</organism>
<dbReference type="SUPFAM" id="SSF52096">
    <property type="entry name" value="ClpP/crotonase"/>
    <property type="match status" value="1"/>
</dbReference>
<gene>
    <name evidence="3" type="ORF">Vbra_5801</name>
</gene>
<sequence length="222" mass="24046">MVRRGGGGGGYQYYEGARLPPPPDLPSLLLSERIVYLGLPLVSQVTELIIAQLLYLEYESADKPILMYINSSGNEDGRGRPVAFETEALALADVMNYVKPPVHTICVGQAFGTAAMLLANGEKGYRYSLPNSTILLKQPVGGTRGQASDIAAGAKEVLFMRNQMVQIISQASGKGFDTVMHDLQRSKYLTAEEAKAYGLIDRVLDSKKDLTVPPPMPIVQAT</sequence>
<dbReference type="STRING" id="1169540.A0A0G4FFN9"/>
<dbReference type="FunCoup" id="A0A0G4FFN9">
    <property type="interactions" value="242"/>
</dbReference>
<dbReference type="PRINTS" id="PR00127">
    <property type="entry name" value="CLPPROTEASEP"/>
</dbReference>
<dbReference type="InterPro" id="IPR029045">
    <property type="entry name" value="ClpP/crotonase-like_dom_sf"/>
</dbReference>
<dbReference type="PANTHER" id="PTHR10381">
    <property type="entry name" value="ATP-DEPENDENT CLP PROTEASE PROTEOLYTIC SUBUNIT"/>
    <property type="match status" value="1"/>
</dbReference>
<dbReference type="OrthoDB" id="2017408at2759"/>